<evidence type="ECO:0000259" key="1">
    <source>
        <dbReference type="Pfam" id="PF14526"/>
    </source>
</evidence>
<proteinExistence type="predicted"/>
<dbReference type="Pfam" id="PF14526">
    <property type="entry name" value="Cass2"/>
    <property type="match status" value="1"/>
</dbReference>
<organism evidence="2 3">
    <name type="scientific">Paenibacillus spongiae</name>
    <dbReference type="NCBI Taxonomy" id="2909671"/>
    <lineage>
        <taxon>Bacteria</taxon>
        <taxon>Bacillati</taxon>
        <taxon>Bacillota</taxon>
        <taxon>Bacilli</taxon>
        <taxon>Bacillales</taxon>
        <taxon>Paenibacillaceae</taxon>
        <taxon>Paenibacillus</taxon>
    </lineage>
</organism>
<accession>A0ABY5SK39</accession>
<evidence type="ECO:0000313" key="3">
    <source>
        <dbReference type="Proteomes" id="UP001057877"/>
    </source>
</evidence>
<dbReference type="Proteomes" id="UP001057877">
    <property type="component" value="Chromosome"/>
</dbReference>
<sequence>MGHQVKRTGYRPNRVPQVLNWIQQKSKSEERAMVSEDMIPFIVEHQELKLIGIPCISLNDMGGKYQHAKEALLSSTKHLPSVKNPSLQFGIWPQAPSQQQSDLHAYILCVEVGSFDEIPEWYFKTTLPPQRCVVVSNKNGDFDAASSAVDQYIHEQGLQVDANDRKYIICERYNYEGEGFARYSLPIQSADSSQ</sequence>
<feature type="domain" description="Integron-associated effector binding protein" evidence="1">
    <location>
        <begin position="42"/>
        <end position="165"/>
    </location>
</feature>
<evidence type="ECO:0000313" key="2">
    <source>
        <dbReference type="EMBL" id="UVI33040.1"/>
    </source>
</evidence>
<dbReference type="EMBL" id="CP091430">
    <property type="protein sequence ID" value="UVI33040.1"/>
    <property type="molecule type" value="Genomic_DNA"/>
</dbReference>
<dbReference type="InterPro" id="IPR029441">
    <property type="entry name" value="Cass2"/>
</dbReference>
<reference evidence="2" key="1">
    <citation type="submission" date="2022-01" db="EMBL/GenBank/DDBJ databases">
        <title>Paenibacillus spongiae sp. nov., isolated from marine sponge.</title>
        <authorList>
            <person name="Li Z."/>
            <person name="Zhang M."/>
        </authorList>
    </citation>
    <scope>NUCLEOTIDE SEQUENCE</scope>
    <source>
        <strain evidence="2">PHS-Z3</strain>
    </source>
</reference>
<dbReference type="RefSeq" id="WP_258389093.1">
    <property type="nucleotide sequence ID" value="NZ_CP091430.1"/>
</dbReference>
<name>A0ABY5SK39_9BACL</name>
<gene>
    <name evidence="2" type="ORF">L1F29_14895</name>
</gene>
<protein>
    <submittedName>
        <fullName evidence="2">GyrI-like domain-containing protein</fullName>
    </submittedName>
</protein>
<keyword evidence="3" id="KW-1185">Reference proteome</keyword>